<name>A0A316YQD2_9BASI</name>
<keyword evidence="3" id="KW-1185">Reference proteome</keyword>
<feature type="region of interest" description="Disordered" evidence="1">
    <location>
        <begin position="79"/>
        <end position="107"/>
    </location>
</feature>
<dbReference type="CDD" id="cd02859">
    <property type="entry name" value="E_set_AMPKbeta_like_N"/>
    <property type="match status" value="1"/>
</dbReference>
<sequence length="140" mass="15562">MPTPTPFSWKAGPGNVQISGDWDEWKERVALDRQPDGSFAKQVGGAGSHIGVDALSRKSLKRRDFLSSSFFYKRFPCHPTQRCTTSTSSMSSGPRTQSRPRSTMAATSTTLSMLVLSQPRRRLLMPSRAPLPAWEPLLRP</sequence>
<evidence type="ECO:0008006" key="4">
    <source>
        <dbReference type="Google" id="ProtNLM"/>
    </source>
</evidence>
<dbReference type="Proteomes" id="UP000245768">
    <property type="component" value="Unassembled WGS sequence"/>
</dbReference>
<evidence type="ECO:0000313" key="3">
    <source>
        <dbReference type="Proteomes" id="UP000245768"/>
    </source>
</evidence>
<dbReference type="InParanoid" id="A0A316YQD2"/>
<proteinExistence type="predicted"/>
<evidence type="ECO:0000256" key="1">
    <source>
        <dbReference type="SAM" id="MobiDB-lite"/>
    </source>
</evidence>
<organism evidence="2 3">
    <name type="scientific">Acaromyces ingoldii</name>
    <dbReference type="NCBI Taxonomy" id="215250"/>
    <lineage>
        <taxon>Eukaryota</taxon>
        <taxon>Fungi</taxon>
        <taxon>Dikarya</taxon>
        <taxon>Basidiomycota</taxon>
        <taxon>Ustilaginomycotina</taxon>
        <taxon>Exobasidiomycetes</taxon>
        <taxon>Exobasidiales</taxon>
        <taxon>Cryptobasidiaceae</taxon>
        <taxon>Acaromyces</taxon>
    </lineage>
</organism>
<dbReference type="AlphaFoldDB" id="A0A316YQD2"/>
<accession>A0A316YQD2</accession>
<dbReference type="EMBL" id="KZ819636">
    <property type="protein sequence ID" value="PWN90878.1"/>
    <property type="molecule type" value="Genomic_DNA"/>
</dbReference>
<evidence type="ECO:0000313" key="2">
    <source>
        <dbReference type="EMBL" id="PWN90878.1"/>
    </source>
</evidence>
<reference evidence="2 3" key="1">
    <citation type="journal article" date="2018" name="Mol. Biol. Evol.">
        <title>Broad Genomic Sampling Reveals a Smut Pathogenic Ancestry of the Fungal Clade Ustilaginomycotina.</title>
        <authorList>
            <person name="Kijpornyongpan T."/>
            <person name="Mondo S.J."/>
            <person name="Barry K."/>
            <person name="Sandor L."/>
            <person name="Lee J."/>
            <person name="Lipzen A."/>
            <person name="Pangilinan J."/>
            <person name="LaButti K."/>
            <person name="Hainaut M."/>
            <person name="Henrissat B."/>
            <person name="Grigoriev I.V."/>
            <person name="Spatafora J.W."/>
            <person name="Aime M.C."/>
        </authorList>
    </citation>
    <scope>NUCLEOTIDE SEQUENCE [LARGE SCALE GENOMIC DNA]</scope>
    <source>
        <strain evidence="2 3">MCA 4198</strain>
    </source>
</reference>
<dbReference type="GeneID" id="37039869"/>
<dbReference type="OrthoDB" id="5873279at2759"/>
<dbReference type="Gene3D" id="2.60.40.10">
    <property type="entry name" value="Immunoglobulins"/>
    <property type="match status" value="1"/>
</dbReference>
<feature type="compositionally biased region" description="Polar residues" evidence="1">
    <location>
        <begin position="81"/>
        <end position="101"/>
    </location>
</feature>
<dbReference type="InterPro" id="IPR013783">
    <property type="entry name" value="Ig-like_fold"/>
</dbReference>
<dbReference type="RefSeq" id="XP_025378076.1">
    <property type="nucleotide sequence ID" value="XM_025517953.1"/>
</dbReference>
<protein>
    <recommendedName>
        <fullName evidence="4">AMP-activated protein kinase glycogen-binding domain-containing protein</fullName>
    </recommendedName>
</protein>
<gene>
    <name evidence="2" type="ORF">FA10DRAFT_126043</name>
</gene>